<reference evidence="2" key="2">
    <citation type="submission" date="2020-05" db="EMBL/GenBank/DDBJ databases">
        <authorList>
            <person name="Kim H.-S."/>
            <person name="Proctor R.H."/>
            <person name="Brown D.W."/>
        </authorList>
    </citation>
    <scope>NUCLEOTIDE SEQUENCE</scope>
    <source>
        <strain evidence="2">NRRL 20472</strain>
    </source>
</reference>
<keyword evidence="3" id="KW-1185">Reference proteome</keyword>
<evidence type="ECO:0000313" key="2">
    <source>
        <dbReference type="EMBL" id="KAF4965267.1"/>
    </source>
</evidence>
<sequence>MPRPLLPKPDALVAVAHPPPPHDQLGRNNNPRSRRTEARRQESVAWLDKEWAGPGWLPPDVRAGLPSVGLQEPAAMVVDCLRKITELLKAKDVDVCSVWQPDGVLRTAVESDLEQRAITPRRGSSHLQPRLTSTTAKAVLSRLQTELQADEPSHVNSPDLSPELDTISVSSALYEDGFYDAHSDPSSPIPPAPAVTEHEMINKKRRHEELADPSETLRHNADVAIRRAEADHLAANVALARLRGRQETVDEGRAAMNTYIQDLRNDLDAHFGPTNGNANSDSAAGHGRRRTSMIVDSVKRDYYTRIDDAEAHCERVLISGSELPALIENAVRQEAMTKKKLLAAKARLTAIDHMWEAKKKRQEEARARDEYFQLETRMCDIQVQFDQAREVLAVKQREAVVSIEMAEQEDWAGILKDLGKSRE</sequence>
<reference evidence="2" key="1">
    <citation type="journal article" date="2020" name="BMC Genomics">
        <title>Correction to: Identification and distribution of gene clusters required for synthesis of sphingolipid metabolism inhibitors in diverse species of the filamentous fungus Fusarium.</title>
        <authorList>
            <person name="Kim H.S."/>
            <person name="Lohmar J.M."/>
            <person name="Busman M."/>
            <person name="Brown D.W."/>
            <person name="Naumann T.A."/>
            <person name="Divon H.H."/>
            <person name="Lysoe E."/>
            <person name="Uhlig S."/>
            <person name="Proctor R.H."/>
        </authorList>
    </citation>
    <scope>NUCLEOTIDE SEQUENCE</scope>
    <source>
        <strain evidence="2">NRRL 20472</strain>
    </source>
</reference>
<accession>A0A8H4X7W5</accession>
<feature type="region of interest" description="Disordered" evidence="1">
    <location>
        <begin position="1"/>
        <end position="41"/>
    </location>
</feature>
<dbReference type="AlphaFoldDB" id="A0A8H4X7W5"/>
<comment type="caution">
    <text evidence="2">The sequence shown here is derived from an EMBL/GenBank/DDBJ whole genome shotgun (WGS) entry which is preliminary data.</text>
</comment>
<dbReference type="EMBL" id="JABEXW010000361">
    <property type="protein sequence ID" value="KAF4965267.1"/>
    <property type="molecule type" value="Genomic_DNA"/>
</dbReference>
<gene>
    <name evidence="2" type="ORF">FSARC_6917</name>
</gene>
<organism evidence="2 3">
    <name type="scientific">Fusarium sarcochroum</name>
    <dbReference type="NCBI Taxonomy" id="1208366"/>
    <lineage>
        <taxon>Eukaryota</taxon>
        <taxon>Fungi</taxon>
        <taxon>Dikarya</taxon>
        <taxon>Ascomycota</taxon>
        <taxon>Pezizomycotina</taxon>
        <taxon>Sordariomycetes</taxon>
        <taxon>Hypocreomycetidae</taxon>
        <taxon>Hypocreales</taxon>
        <taxon>Nectriaceae</taxon>
        <taxon>Fusarium</taxon>
        <taxon>Fusarium lateritium species complex</taxon>
    </lineage>
</organism>
<evidence type="ECO:0000256" key="1">
    <source>
        <dbReference type="SAM" id="MobiDB-lite"/>
    </source>
</evidence>
<dbReference type="Proteomes" id="UP000622797">
    <property type="component" value="Unassembled WGS sequence"/>
</dbReference>
<name>A0A8H4X7W5_9HYPO</name>
<proteinExistence type="predicted"/>
<protein>
    <submittedName>
        <fullName evidence="2">Uncharacterized protein</fullName>
    </submittedName>
</protein>
<dbReference type="OrthoDB" id="5100446at2759"/>
<evidence type="ECO:0000313" key="3">
    <source>
        <dbReference type="Proteomes" id="UP000622797"/>
    </source>
</evidence>